<feature type="active site" description="Proton acceptor" evidence="4">
    <location>
        <position position="282"/>
    </location>
</feature>
<dbReference type="InterPro" id="IPR036390">
    <property type="entry name" value="WH_DNA-bd_sf"/>
</dbReference>
<evidence type="ECO:0000256" key="2">
    <source>
        <dbReference type="ARBA" id="ARBA00022679"/>
    </source>
</evidence>
<protein>
    <recommendedName>
        <fullName evidence="9">O-methyltransferase domain-containing protein</fullName>
    </recommendedName>
</protein>
<feature type="domain" description="O-methyltransferase dimerisation" evidence="6">
    <location>
        <begin position="42"/>
        <end position="111"/>
    </location>
</feature>
<dbReference type="GO" id="GO:0046983">
    <property type="term" value="F:protein dimerization activity"/>
    <property type="evidence" value="ECO:0007669"/>
    <property type="project" value="InterPro"/>
</dbReference>
<dbReference type="SUPFAM" id="SSF46785">
    <property type="entry name" value="Winged helix' DNA-binding domain"/>
    <property type="match status" value="1"/>
</dbReference>
<evidence type="ECO:0008006" key="9">
    <source>
        <dbReference type="Google" id="ProtNLM"/>
    </source>
</evidence>
<accession>A0A8H3J3E8</accession>
<dbReference type="EMBL" id="CAJPDT010000125">
    <property type="protein sequence ID" value="CAF9939958.1"/>
    <property type="molecule type" value="Genomic_DNA"/>
</dbReference>
<dbReference type="AlphaFoldDB" id="A0A8H3J3E8"/>
<keyword evidence="8" id="KW-1185">Reference proteome</keyword>
<dbReference type="SUPFAM" id="SSF53335">
    <property type="entry name" value="S-adenosyl-L-methionine-dependent methyltransferases"/>
    <property type="match status" value="1"/>
</dbReference>
<reference evidence="7" key="1">
    <citation type="submission" date="2021-03" db="EMBL/GenBank/DDBJ databases">
        <authorList>
            <person name="Tagirdzhanova G."/>
        </authorList>
    </citation>
    <scope>NUCLEOTIDE SEQUENCE</scope>
</reference>
<evidence type="ECO:0000313" key="7">
    <source>
        <dbReference type="EMBL" id="CAF9939958.1"/>
    </source>
</evidence>
<dbReference type="GO" id="GO:0008171">
    <property type="term" value="F:O-methyltransferase activity"/>
    <property type="evidence" value="ECO:0007669"/>
    <property type="project" value="InterPro"/>
</dbReference>
<dbReference type="Gene3D" id="3.40.50.150">
    <property type="entry name" value="Vaccinia Virus protein VP39"/>
    <property type="match status" value="1"/>
</dbReference>
<evidence type="ECO:0000259" key="6">
    <source>
        <dbReference type="Pfam" id="PF08100"/>
    </source>
</evidence>
<evidence type="ECO:0000256" key="1">
    <source>
        <dbReference type="ARBA" id="ARBA00022603"/>
    </source>
</evidence>
<dbReference type="InterPro" id="IPR012967">
    <property type="entry name" value="COMT_dimerisation"/>
</dbReference>
<dbReference type="InterPro" id="IPR001077">
    <property type="entry name" value="COMT_C"/>
</dbReference>
<evidence type="ECO:0000256" key="4">
    <source>
        <dbReference type="PIRSR" id="PIRSR005739-1"/>
    </source>
</evidence>
<dbReference type="Proteomes" id="UP000664534">
    <property type="component" value="Unassembled WGS sequence"/>
</dbReference>
<dbReference type="GO" id="GO:0032259">
    <property type="term" value="P:methylation"/>
    <property type="evidence" value="ECO:0007669"/>
    <property type="project" value="UniProtKB-KW"/>
</dbReference>
<dbReference type="PIRSF" id="PIRSF005739">
    <property type="entry name" value="O-mtase"/>
    <property type="match status" value="1"/>
</dbReference>
<dbReference type="PANTHER" id="PTHR43712">
    <property type="entry name" value="PUTATIVE (AFU_ORTHOLOGUE AFUA_4G14580)-RELATED"/>
    <property type="match status" value="1"/>
</dbReference>
<keyword evidence="3" id="KW-0949">S-adenosyl-L-methionine</keyword>
<keyword evidence="2" id="KW-0808">Transferase</keyword>
<evidence type="ECO:0000313" key="8">
    <source>
        <dbReference type="Proteomes" id="UP000664534"/>
    </source>
</evidence>
<dbReference type="InterPro" id="IPR036388">
    <property type="entry name" value="WH-like_DNA-bd_sf"/>
</dbReference>
<dbReference type="Pfam" id="PF00891">
    <property type="entry name" value="Methyltransf_2"/>
    <property type="match status" value="1"/>
</dbReference>
<dbReference type="PANTHER" id="PTHR43712:SF1">
    <property type="entry name" value="HYPOTHETICAL O-METHYLTRANSFERASE (EUROFUNG)-RELATED"/>
    <property type="match status" value="1"/>
</dbReference>
<name>A0A8H3J3E8_9LECA</name>
<sequence length="343" mass="39037">MALLVDKARHQIRAVAQWLNLTLETPGETQARILYQPLETALIRIAVDLRIFNALSGERNGSKSLDELAAVTKADPALLARILRSLAAFGAVRQTSANEFKATGICETFTQLPLSDGSKFCFDVAGMAWQYLPEFLRKTGHKEPFDGRNCAFNMAFRTDEPIFDFLIKNPKFLEVFNSYMTSRRQGRQSWLEFFPLERELVTGFSNKGNAVMFVDVGGGYGQEIQEVKKRYPDLPGRMILQDLPDTIKQITAAPNTETMAYDFFTPQLIRGARAYYLRNVLHDWPDTQCREILQRTASAMKKDYSKLLINEWCLRDRGSSVYATFLDINMMADLQNLVGIITW</sequence>
<keyword evidence="1" id="KW-0489">Methyltransferase</keyword>
<feature type="domain" description="O-methyltransferase C-terminal" evidence="5">
    <location>
        <begin position="131"/>
        <end position="333"/>
    </location>
</feature>
<proteinExistence type="predicted"/>
<dbReference type="OrthoDB" id="2410195at2759"/>
<evidence type="ECO:0000256" key="3">
    <source>
        <dbReference type="ARBA" id="ARBA00022691"/>
    </source>
</evidence>
<dbReference type="InterPro" id="IPR016461">
    <property type="entry name" value="COMT-like"/>
</dbReference>
<dbReference type="Pfam" id="PF08100">
    <property type="entry name" value="Dimerisation"/>
    <property type="match status" value="1"/>
</dbReference>
<gene>
    <name evidence="7" type="ORF">IMSHALPRED_001696</name>
</gene>
<organism evidence="7 8">
    <name type="scientific">Imshaugia aleurites</name>
    <dbReference type="NCBI Taxonomy" id="172621"/>
    <lineage>
        <taxon>Eukaryota</taxon>
        <taxon>Fungi</taxon>
        <taxon>Dikarya</taxon>
        <taxon>Ascomycota</taxon>
        <taxon>Pezizomycotina</taxon>
        <taxon>Lecanoromycetes</taxon>
        <taxon>OSLEUM clade</taxon>
        <taxon>Lecanoromycetidae</taxon>
        <taxon>Lecanorales</taxon>
        <taxon>Lecanorineae</taxon>
        <taxon>Parmeliaceae</taxon>
        <taxon>Imshaugia</taxon>
    </lineage>
</organism>
<comment type="caution">
    <text evidence="7">The sequence shown here is derived from an EMBL/GenBank/DDBJ whole genome shotgun (WGS) entry which is preliminary data.</text>
</comment>
<dbReference type="InterPro" id="IPR029063">
    <property type="entry name" value="SAM-dependent_MTases_sf"/>
</dbReference>
<dbReference type="Gene3D" id="1.10.10.10">
    <property type="entry name" value="Winged helix-like DNA-binding domain superfamily/Winged helix DNA-binding domain"/>
    <property type="match status" value="1"/>
</dbReference>
<evidence type="ECO:0000259" key="5">
    <source>
        <dbReference type="Pfam" id="PF00891"/>
    </source>
</evidence>
<dbReference type="PROSITE" id="PS51683">
    <property type="entry name" value="SAM_OMT_II"/>
    <property type="match status" value="1"/>
</dbReference>